<dbReference type="InterPro" id="IPR021146">
    <property type="entry name" value="Phage_gp6-like_head-tail"/>
</dbReference>
<protein>
    <recommendedName>
        <fullName evidence="3">Phage head-tail adapter protein</fullName>
    </recommendedName>
</protein>
<reference evidence="1" key="1">
    <citation type="submission" date="2016-10" db="EMBL/GenBank/DDBJ databases">
        <authorList>
            <person name="See-Too W.S."/>
        </authorList>
    </citation>
    <scope>NUCLEOTIDE SEQUENCE</scope>
    <source>
        <strain evidence="1">L10.15</strain>
    </source>
</reference>
<sequence>MFVEFIPTEEDVEAIKGIMGISFEDDSKDPYIKTMLPLMMEAVMAETNNTFNIQADGTMRIPGGVKIYLAKAIERNTMKTGLKSRSMGSVSYSYDTEIPKELMRLLTPYKKVKFHASR</sequence>
<dbReference type="RefSeq" id="WP_065524799.1">
    <property type="nucleotide sequence ID" value="NZ_CP016540.2"/>
</dbReference>
<name>A0A1B1S5J5_9BACL</name>
<dbReference type="InterPro" id="IPR053746">
    <property type="entry name" value="Viral_HT_Connector_Assembly"/>
</dbReference>
<dbReference type="Proteomes" id="UP000053354">
    <property type="component" value="Chromosome"/>
</dbReference>
<dbReference type="Pfam" id="PF05135">
    <property type="entry name" value="Phage_connect_1"/>
    <property type="match status" value="1"/>
</dbReference>
<dbReference type="EMBL" id="CP016540">
    <property type="protein sequence ID" value="ANU28453.1"/>
    <property type="molecule type" value="Genomic_DNA"/>
</dbReference>
<dbReference type="OrthoDB" id="2408702at2"/>
<dbReference type="STRING" id="1302659.I858_015800"/>
<proteinExistence type="predicted"/>
<evidence type="ECO:0008006" key="3">
    <source>
        <dbReference type="Google" id="ProtNLM"/>
    </source>
</evidence>
<dbReference type="Gene3D" id="1.10.246.150">
    <property type="match status" value="1"/>
</dbReference>
<evidence type="ECO:0000313" key="2">
    <source>
        <dbReference type="Proteomes" id="UP000053354"/>
    </source>
</evidence>
<gene>
    <name evidence="1" type="ORF">I858_015800</name>
</gene>
<keyword evidence="2" id="KW-1185">Reference proteome</keyword>
<organism evidence="1 2">
    <name type="scientific">Planococcus versutus</name>
    <dbReference type="NCBI Taxonomy" id="1302659"/>
    <lineage>
        <taxon>Bacteria</taxon>
        <taxon>Bacillati</taxon>
        <taxon>Bacillota</taxon>
        <taxon>Bacilli</taxon>
        <taxon>Bacillales</taxon>
        <taxon>Caryophanaceae</taxon>
        <taxon>Planococcus</taxon>
    </lineage>
</organism>
<accession>A0A1B1S5J5</accession>
<evidence type="ECO:0000313" key="1">
    <source>
        <dbReference type="EMBL" id="ANU28453.1"/>
    </source>
</evidence>
<dbReference type="AlphaFoldDB" id="A0A1B1S5J5"/>
<dbReference type="KEGG" id="pll:I858_015800"/>